<dbReference type="PANTHER" id="PTHR21666:SF288">
    <property type="entry name" value="CELL DIVISION PROTEIN YTFB"/>
    <property type="match status" value="1"/>
</dbReference>
<proteinExistence type="predicted"/>
<evidence type="ECO:0000256" key="9">
    <source>
        <dbReference type="SAM" id="Phobius"/>
    </source>
</evidence>
<feature type="transmembrane region" description="Helical" evidence="9">
    <location>
        <begin position="57"/>
        <end position="76"/>
    </location>
</feature>
<organism evidence="12 13">
    <name type="scientific">Hyphococcus flavus</name>
    <dbReference type="NCBI Taxonomy" id="1866326"/>
    <lineage>
        <taxon>Bacteria</taxon>
        <taxon>Pseudomonadati</taxon>
        <taxon>Pseudomonadota</taxon>
        <taxon>Alphaproteobacteria</taxon>
        <taxon>Parvularculales</taxon>
        <taxon>Parvularculaceae</taxon>
        <taxon>Hyphococcus</taxon>
    </lineage>
</organism>
<evidence type="ECO:0000259" key="11">
    <source>
        <dbReference type="Pfam" id="PF19425"/>
    </source>
</evidence>
<dbReference type="Proteomes" id="UP001214043">
    <property type="component" value="Chromosome"/>
</dbReference>
<accession>A0AAE9ZIR9</accession>
<dbReference type="CDD" id="cd12797">
    <property type="entry name" value="M23_peptidase"/>
    <property type="match status" value="1"/>
</dbReference>
<dbReference type="AlphaFoldDB" id="A0AAE9ZIR9"/>
<dbReference type="GO" id="GO:0004222">
    <property type="term" value="F:metalloendopeptidase activity"/>
    <property type="evidence" value="ECO:0007669"/>
    <property type="project" value="TreeGrafter"/>
</dbReference>
<comment type="subcellular location">
    <subcellularLocation>
        <location evidence="2">Cell envelope</location>
    </subcellularLocation>
</comment>
<dbReference type="InterPro" id="IPR045834">
    <property type="entry name" value="Csd3_N2"/>
</dbReference>
<dbReference type="Gene3D" id="3.10.450.350">
    <property type="match status" value="2"/>
</dbReference>
<dbReference type="GO" id="GO:0030313">
    <property type="term" value="C:cell envelope"/>
    <property type="evidence" value="ECO:0007669"/>
    <property type="project" value="UniProtKB-SubCell"/>
</dbReference>
<evidence type="ECO:0000256" key="8">
    <source>
        <dbReference type="SAM" id="MobiDB-lite"/>
    </source>
</evidence>
<dbReference type="SUPFAM" id="SSF51261">
    <property type="entry name" value="Duplicated hybrid motif"/>
    <property type="match status" value="1"/>
</dbReference>
<keyword evidence="3" id="KW-0645">Protease</keyword>
<evidence type="ECO:0000256" key="6">
    <source>
        <dbReference type="ARBA" id="ARBA00022833"/>
    </source>
</evidence>
<dbReference type="InterPro" id="IPR016047">
    <property type="entry name" value="M23ase_b-sheet_dom"/>
</dbReference>
<keyword evidence="6" id="KW-0862">Zinc</keyword>
<keyword evidence="7" id="KW-0482">Metalloprotease</keyword>
<feature type="compositionally biased region" description="Polar residues" evidence="8">
    <location>
        <begin position="117"/>
        <end position="131"/>
    </location>
</feature>
<keyword evidence="5" id="KW-0378">Hydrolase</keyword>
<feature type="domain" description="Csd3-like second N-terminal" evidence="11">
    <location>
        <begin position="345"/>
        <end position="467"/>
    </location>
</feature>
<sequence>MPKIEAFGEACDEGDLRCNMRAAKHNMSDEFVHTGQSLTGNGAAYCPIERKRRGPGALAAALSILVLGAGFLAISATSAPQKTSEAPISIALQPETEARESVADARNIDIASAIEQSRSARLDASASNAETISRDSDTFAPSLKPSRTEGAPKDSASQENKSGTEHALAPRLKPAASETVIAETNPVTQPMKLGGLFLASDDDAPPPVFFTSDIERRVITHANPQIQLVKDIVSEPENVRVRLSRGENFVDALKRAGVSAEDANTAAYAFGRHHNLRRLLPGQEFALTLGWPNQTLFQQVTQAQQARLIRLEYRADVENRVIVRRELNGDMTAEKKTIPLTTRVMSVAGRINGSLYMSAKAVGAPDEVIANLADAFAYDVDFQREIFGGDEFEAIFEVKYDDLGKLVSSGDILYARLNWRGRSREKGYYRFDDESGDRVEFYDATGQGAKRLLMKTPIDGARLSSGFGTRKHPILGYRRAHKGVDFAANRGTPIKAAGDGIVERANRYGSFGNYIRIRHANGYQTAYAHLNGFARGIRSGKRVRQGDIIGYVGTTGRSTGPHLHYEVHLNGKAVNPQRLKIATGKKLTGSELDRFRIQRDIINAMRMPEAEREALYARDESSSSNETL</sequence>
<dbReference type="KEGG" id="hfl:PUV54_01070"/>
<dbReference type="InterPro" id="IPR050570">
    <property type="entry name" value="Cell_wall_metabolism_enzyme"/>
</dbReference>
<keyword evidence="9" id="KW-0472">Membrane</keyword>
<keyword evidence="13" id="KW-1185">Reference proteome</keyword>
<dbReference type="GO" id="GO:0006508">
    <property type="term" value="P:proteolysis"/>
    <property type="evidence" value="ECO:0007669"/>
    <property type="project" value="UniProtKB-KW"/>
</dbReference>
<evidence type="ECO:0000256" key="7">
    <source>
        <dbReference type="ARBA" id="ARBA00023049"/>
    </source>
</evidence>
<reference evidence="12" key="1">
    <citation type="submission" date="2023-02" db="EMBL/GenBank/DDBJ databases">
        <title>Genome sequence of Hyphococcus flavus.</title>
        <authorList>
            <person name="Rong J.-C."/>
            <person name="Zhao Q."/>
            <person name="Yi M."/>
            <person name="Wu J.-Y."/>
        </authorList>
    </citation>
    <scope>NUCLEOTIDE SEQUENCE</scope>
    <source>
        <strain evidence="12">MCCC 1K03223</strain>
    </source>
</reference>
<keyword evidence="4" id="KW-0479">Metal-binding</keyword>
<dbReference type="Pfam" id="PF19425">
    <property type="entry name" value="Csd3_N2"/>
    <property type="match status" value="1"/>
</dbReference>
<dbReference type="InterPro" id="IPR011055">
    <property type="entry name" value="Dup_hybrid_motif"/>
</dbReference>
<dbReference type="RefSeq" id="WP_274493663.1">
    <property type="nucleotide sequence ID" value="NZ_CP118166.1"/>
</dbReference>
<keyword evidence="9" id="KW-1133">Transmembrane helix</keyword>
<evidence type="ECO:0000256" key="1">
    <source>
        <dbReference type="ARBA" id="ARBA00001947"/>
    </source>
</evidence>
<evidence type="ECO:0000313" key="13">
    <source>
        <dbReference type="Proteomes" id="UP001214043"/>
    </source>
</evidence>
<gene>
    <name evidence="12" type="ORF">PUV54_01070</name>
</gene>
<dbReference type="PANTHER" id="PTHR21666">
    <property type="entry name" value="PEPTIDASE-RELATED"/>
    <property type="match status" value="1"/>
</dbReference>
<dbReference type="Gene3D" id="2.70.70.10">
    <property type="entry name" value="Glucose Permease (Domain IIA)"/>
    <property type="match status" value="1"/>
</dbReference>
<feature type="region of interest" description="Disordered" evidence="8">
    <location>
        <begin position="117"/>
        <end position="175"/>
    </location>
</feature>
<evidence type="ECO:0000259" key="10">
    <source>
        <dbReference type="Pfam" id="PF01551"/>
    </source>
</evidence>
<evidence type="ECO:0000256" key="3">
    <source>
        <dbReference type="ARBA" id="ARBA00022670"/>
    </source>
</evidence>
<evidence type="ECO:0000313" key="12">
    <source>
        <dbReference type="EMBL" id="WDI31776.1"/>
    </source>
</evidence>
<dbReference type="EMBL" id="CP118166">
    <property type="protein sequence ID" value="WDI31776.1"/>
    <property type="molecule type" value="Genomic_DNA"/>
</dbReference>
<comment type="cofactor">
    <cofactor evidence="1">
        <name>Zn(2+)</name>
        <dbReference type="ChEBI" id="CHEBI:29105"/>
    </cofactor>
</comment>
<keyword evidence="9" id="KW-0812">Transmembrane</keyword>
<evidence type="ECO:0000256" key="4">
    <source>
        <dbReference type="ARBA" id="ARBA00022723"/>
    </source>
</evidence>
<feature type="domain" description="M23ase beta-sheet core" evidence="10">
    <location>
        <begin position="480"/>
        <end position="576"/>
    </location>
</feature>
<dbReference type="Pfam" id="PF01551">
    <property type="entry name" value="Peptidase_M23"/>
    <property type="match status" value="1"/>
</dbReference>
<name>A0AAE9ZIR9_9PROT</name>
<evidence type="ECO:0000256" key="2">
    <source>
        <dbReference type="ARBA" id="ARBA00004196"/>
    </source>
</evidence>
<dbReference type="GO" id="GO:0046872">
    <property type="term" value="F:metal ion binding"/>
    <property type="evidence" value="ECO:0007669"/>
    <property type="project" value="UniProtKB-KW"/>
</dbReference>
<evidence type="ECO:0000256" key="5">
    <source>
        <dbReference type="ARBA" id="ARBA00022801"/>
    </source>
</evidence>
<protein>
    <submittedName>
        <fullName evidence="12">Peptidoglycan DD-metalloendopeptidase family protein</fullName>
    </submittedName>
</protein>